<proteinExistence type="predicted"/>
<sequence length="112" mass="12257">MPKATSSTAKSCKRKATSPPEAPKSRNAKLMADAISKDEEVLKEIGQLILQKRDGTSNQTTEVDQGIGNEQASEHSTKKDVKSVTSDNNEGVNLRLICFVHPQLLCKCVKQF</sequence>
<evidence type="ECO:0000313" key="2">
    <source>
        <dbReference type="EMBL" id="KAH3755112.1"/>
    </source>
</evidence>
<feature type="compositionally biased region" description="Polar residues" evidence="1">
    <location>
        <begin position="1"/>
        <end position="10"/>
    </location>
</feature>
<feature type="region of interest" description="Disordered" evidence="1">
    <location>
        <begin position="1"/>
        <end position="27"/>
    </location>
</feature>
<organism evidence="2 3">
    <name type="scientific">Dreissena polymorpha</name>
    <name type="common">Zebra mussel</name>
    <name type="synonym">Mytilus polymorpha</name>
    <dbReference type="NCBI Taxonomy" id="45954"/>
    <lineage>
        <taxon>Eukaryota</taxon>
        <taxon>Metazoa</taxon>
        <taxon>Spiralia</taxon>
        <taxon>Lophotrochozoa</taxon>
        <taxon>Mollusca</taxon>
        <taxon>Bivalvia</taxon>
        <taxon>Autobranchia</taxon>
        <taxon>Heteroconchia</taxon>
        <taxon>Euheterodonta</taxon>
        <taxon>Imparidentia</taxon>
        <taxon>Neoheterodontei</taxon>
        <taxon>Myida</taxon>
        <taxon>Dreissenoidea</taxon>
        <taxon>Dreissenidae</taxon>
        <taxon>Dreissena</taxon>
    </lineage>
</organism>
<reference evidence="2" key="2">
    <citation type="submission" date="2020-11" db="EMBL/GenBank/DDBJ databases">
        <authorList>
            <person name="McCartney M.A."/>
            <person name="Auch B."/>
            <person name="Kono T."/>
            <person name="Mallez S."/>
            <person name="Becker A."/>
            <person name="Gohl D.M."/>
            <person name="Silverstein K.A.T."/>
            <person name="Koren S."/>
            <person name="Bechman K.B."/>
            <person name="Herman A."/>
            <person name="Abrahante J.E."/>
            <person name="Garbe J."/>
        </authorList>
    </citation>
    <scope>NUCLEOTIDE SEQUENCE</scope>
    <source>
        <strain evidence="2">Duluth1</strain>
        <tissue evidence="2">Whole animal</tissue>
    </source>
</reference>
<protein>
    <submittedName>
        <fullName evidence="2">Uncharacterized protein</fullName>
    </submittedName>
</protein>
<accession>A0A9D4ICI9</accession>
<dbReference type="EMBL" id="JAIWYP010000010">
    <property type="protein sequence ID" value="KAH3755112.1"/>
    <property type="molecule type" value="Genomic_DNA"/>
</dbReference>
<evidence type="ECO:0000256" key="1">
    <source>
        <dbReference type="SAM" id="MobiDB-lite"/>
    </source>
</evidence>
<feature type="region of interest" description="Disordered" evidence="1">
    <location>
        <begin position="52"/>
        <end position="86"/>
    </location>
</feature>
<dbReference type="AlphaFoldDB" id="A0A9D4ICI9"/>
<feature type="compositionally biased region" description="Basic and acidic residues" evidence="1">
    <location>
        <begin position="72"/>
        <end position="82"/>
    </location>
</feature>
<name>A0A9D4ICI9_DREPO</name>
<comment type="caution">
    <text evidence="2">The sequence shown here is derived from an EMBL/GenBank/DDBJ whole genome shotgun (WGS) entry which is preliminary data.</text>
</comment>
<evidence type="ECO:0000313" key="3">
    <source>
        <dbReference type="Proteomes" id="UP000828390"/>
    </source>
</evidence>
<dbReference type="Proteomes" id="UP000828390">
    <property type="component" value="Unassembled WGS sequence"/>
</dbReference>
<gene>
    <name evidence="2" type="ORF">DPMN_189797</name>
</gene>
<keyword evidence="3" id="KW-1185">Reference proteome</keyword>
<reference evidence="2" key="1">
    <citation type="journal article" date="2019" name="bioRxiv">
        <title>The Genome of the Zebra Mussel, Dreissena polymorpha: A Resource for Invasive Species Research.</title>
        <authorList>
            <person name="McCartney M.A."/>
            <person name="Auch B."/>
            <person name="Kono T."/>
            <person name="Mallez S."/>
            <person name="Zhang Y."/>
            <person name="Obille A."/>
            <person name="Becker A."/>
            <person name="Abrahante J.E."/>
            <person name="Garbe J."/>
            <person name="Badalamenti J.P."/>
            <person name="Herman A."/>
            <person name="Mangelson H."/>
            <person name="Liachko I."/>
            <person name="Sullivan S."/>
            <person name="Sone E.D."/>
            <person name="Koren S."/>
            <person name="Silverstein K.A.T."/>
            <person name="Beckman K.B."/>
            <person name="Gohl D.M."/>
        </authorList>
    </citation>
    <scope>NUCLEOTIDE SEQUENCE</scope>
    <source>
        <strain evidence="2">Duluth1</strain>
        <tissue evidence="2">Whole animal</tissue>
    </source>
</reference>
<feature type="compositionally biased region" description="Polar residues" evidence="1">
    <location>
        <begin position="56"/>
        <end position="71"/>
    </location>
</feature>